<protein>
    <submittedName>
        <fullName evidence="1">Uncharacterized protein</fullName>
    </submittedName>
</protein>
<accession>A0A832GN17</accession>
<proteinExistence type="predicted"/>
<organism evidence="1">
    <name type="scientific">Caldimicrobium thiodismutans</name>
    <dbReference type="NCBI Taxonomy" id="1653476"/>
    <lineage>
        <taxon>Bacteria</taxon>
        <taxon>Pseudomonadati</taxon>
        <taxon>Thermodesulfobacteriota</taxon>
        <taxon>Thermodesulfobacteria</taxon>
        <taxon>Thermodesulfobacteriales</taxon>
        <taxon>Thermodesulfobacteriaceae</taxon>
        <taxon>Caldimicrobium</taxon>
    </lineage>
</organism>
<dbReference type="EMBL" id="DSZU01000021">
    <property type="protein sequence ID" value="HGV54666.1"/>
    <property type="molecule type" value="Genomic_DNA"/>
</dbReference>
<dbReference type="AlphaFoldDB" id="A0A832GN17"/>
<name>A0A832GN17_9BACT</name>
<reference evidence="1" key="1">
    <citation type="journal article" date="2020" name="mSystems">
        <title>Genome- and Community-Level Interaction Insights into Carbon Utilization and Element Cycling Functions of Hydrothermarchaeota in Hydrothermal Sediment.</title>
        <authorList>
            <person name="Zhou Z."/>
            <person name="Liu Y."/>
            <person name="Xu W."/>
            <person name="Pan J."/>
            <person name="Luo Z.H."/>
            <person name="Li M."/>
        </authorList>
    </citation>
    <scope>NUCLEOTIDE SEQUENCE [LARGE SCALE GENOMIC DNA]</scope>
    <source>
        <strain evidence="1">SpSt-605</strain>
    </source>
</reference>
<comment type="caution">
    <text evidence="1">The sequence shown here is derived from an EMBL/GenBank/DDBJ whole genome shotgun (WGS) entry which is preliminary data.</text>
</comment>
<sequence>MRTLIIVLFILLNFNNLFSGEYPLPEGIKFVFPKRLSIRAEWLVPAKASPVKTKNKINFDLDSKGEPWLGLEGKYLYNPLKRTIFQVDTGFEDFIFLSEREFIIATKDSLGFLTYAQGSPNFTFFPVLSLPKGEVRLSSGDEKRLFVLIFNPERGLSQVFLLQDLGAKGEALKVFETKERLRDVCVAKDNLYLAMNNIIIKIFLSTKRLELFFRHANPLREIECLEEDKILYATSNRLGFVGKRNKIEFAQVLNPKIRLKDQDLYILLEDNLGVIRIKEVGKLDTNF</sequence>
<evidence type="ECO:0000313" key="1">
    <source>
        <dbReference type="EMBL" id="HGV54666.1"/>
    </source>
</evidence>
<gene>
    <name evidence="1" type="ORF">ENT73_01075</name>
</gene>